<dbReference type="GO" id="GO:0006261">
    <property type="term" value="P:DNA-templated DNA replication"/>
    <property type="evidence" value="ECO:0007669"/>
    <property type="project" value="UniProtKB-UniRule"/>
</dbReference>
<keyword evidence="5 15" id="KW-0808">Transferase</keyword>
<comment type="caution">
    <text evidence="17">The sequence shown here is derived from an EMBL/GenBank/DDBJ whole genome shotgun (WGS) entry which is preliminary data.</text>
</comment>
<evidence type="ECO:0000313" key="17">
    <source>
        <dbReference type="EMBL" id="TCL44525.1"/>
    </source>
</evidence>
<dbReference type="SUPFAM" id="SSF56672">
    <property type="entry name" value="DNA/RNA polymerases"/>
    <property type="match status" value="1"/>
</dbReference>
<evidence type="ECO:0000256" key="11">
    <source>
        <dbReference type="ARBA" id="ARBA00022932"/>
    </source>
</evidence>
<dbReference type="PROSITE" id="PS50173">
    <property type="entry name" value="UMUC"/>
    <property type="match status" value="1"/>
</dbReference>
<dbReference type="GO" id="GO:0042276">
    <property type="term" value="P:error-prone translesion synthesis"/>
    <property type="evidence" value="ECO:0007669"/>
    <property type="project" value="TreeGrafter"/>
</dbReference>
<dbReference type="InterPro" id="IPR043502">
    <property type="entry name" value="DNA/RNA_pol_sf"/>
</dbReference>
<evidence type="ECO:0000256" key="4">
    <source>
        <dbReference type="ARBA" id="ARBA00022490"/>
    </source>
</evidence>
<dbReference type="GO" id="GO:0000287">
    <property type="term" value="F:magnesium ion binding"/>
    <property type="evidence" value="ECO:0007669"/>
    <property type="project" value="UniProtKB-UniRule"/>
</dbReference>
<keyword evidence="3 15" id="KW-0515">Mutator protein</keyword>
<dbReference type="GO" id="GO:0009432">
    <property type="term" value="P:SOS response"/>
    <property type="evidence" value="ECO:0007669"/>
    <property type="project" value="TreeGrafter"/>
</dbReference>
<dbReference type="Gene3D" id="3.30.70.270">
    <property type="match status" value="1"/>
</dbReference>
<dbReference type="InterPro" id="IPR050116">
    <property type="entry name" value="DNA_polymerase-Y"/>
</dbReference>
<name>A0A9X8UKI1_9FIRM</name>
<comment type="subcellular location">
    <subcellularLocation>
        <location evidence="1 15">Cytoplasm</location>
    </subcellularLocation>
</comment>
<dbReference type="InterPro" id="IPR022880">
    <property type="entry name" value="DNApol_IV"/>
</dbReference>
<dbReference type="EMBL" id="SLUK01000002">
    <property type="protein sequence ID" value="TCL44525.1"/>
    <property type="molecule type" value="Genomic_DNA"/>
</dbReference>
<keyword evidence="10 15" id="KW-0460">Magnesium</keyword>
<dbReference type="InterPro" id="IPR017961">
    <property type="entry name" value="DNA_pol_Y-fam_little_finger"/>
</dbReference>
<evidence type="ECO:0000256" key="7">
    <source>
        <dbReference type="ARBA" id="ARBA00022705"/>
    </source>
</evidence>
<feature type="site" description="Substrate discrimination" evidence="15">
    <location>
        <position position="15"/>
    </location>
</feature>
<dbReference type="InterPro" id="IPR053848">
    <property type="entry name" value="IMS_HHH_1"/>
</dbReference>
<dbReference type="Proteomes" id="UP000294682">
    <property type="component" value="Unassembled WGS sequence"/>
</dbReference>
<feature type="active site" evidence="15">
    <location>
        <position position="107"/>
    </location>
</feature>
<dbReference type="SUPFAM" id="SSF100879">
    <property type="entry name" value="Lesion bypass DNA polymerase (Y-family), little finger domain"/>
    <property type="match status" value="1"/>
</dbReference>
<feature type="domain" description="UmuC" evidence="16">
    <location>
        <begin position="6"/>
        <end position="188"/>
    </location>
</feature>
<evidence type="ECO:0000256" key="14">
    <source>
        <dbReference type="ARBA" id="ARBA00049244"/>
    </source>
</evidence>
<dbReference type="Gene3D" id="1.10.150.20">
    <property type="entry name" value="5' to 3' exonuclease, C-terminal subdomain"/>
    <property type="match status" value="1"/>
</dbReference>
<dbReference type="InterPro" id="IPR036775">
    <property type="entry name" value="DNA_pol_Y-fam_lit_finger_sf"/>
</dbReference>
<keyword evidence="12 15" id="KW-0238">DNA-binding</keyword>
<dbReference type="GO" id="GO:0005829">
    <property type="term" value="C:cytosol"/>
    <property type="evidence" value="ECO:0007669"/>
    <property type="project" value="TreeGrafter"/>
</dbReference>
<dbReference type="EC" id="2.7.7.7" evidence="15"/>
<evidence type="ECO:0000313" key="18">
    <source>
        <dbReference type="Proteomes" id="UP000294682"/>
    </source>
</evidence>
<feature type="binding site" evidence="15">
    <location>
        <position position="10"/>
    </location>
    <ligand>
        <name>Mg(2+)</name>
        <dbReference type="ChEBI" id="CHEBI:18420"/>
    </ligand>
</feature>
<dbReference type="GO" id="GO:0006281">
    <property type="term" value="P:DNA repair"/>
    <property type="evidence" value="ECO:0007669"/>
    <property type="project" value="UniProtKB-UniRule"/>
</dbReference>
<evidence type="ECO:0000256" key="12">
    <source>
        <dbReference type="ARBA" id="ARBA00023125"/>
    </source>
</evidence>
<dbReference type="Pfam" id="PF21999">
    <property type="entry name" value="IMS_HHH_1"/>
    <property type="match status" value="1"/>
</dbReference>
<feature type="binding site" evidence="15">
    <location>
        <position position="106"/>
    </location>
    <ligand>
        <name>Mg(2+)</name>
        <dbReference type="ChEBI" id="CHEBI:18420"/>
    </ligand>
</feature>
<evidence type="ECO:0000256" key="1">
    <source>
        <dbReference type="ARBA" id="ARBA00004496"/>
    </source>
</evidence>
<comment type="function">
    <text evidence="15">Poorly processive, error-prone DNA polymerase involved in untargeted mutagenesis. Copies undamaged DNA at stalled replication forks, which arise in vivo from mismatched or misaligned primer ends. These misaligned primers can be extended by PolIV. Exhibits no 3'-5' exonuclease (proofreading) activity. May be involved in translesional synthesis, in conjunction with the beta clamp from PolIII.</text>
</comment>
<evidence type="ECO:0000256" key="10">
    <source>
        <dbReference type="ARBA" id="ARBA00022842"/>
    </source>
</evidence>
<dbReference type="HAMAP" id="MF_01113">
    <property type="entry name" value="DNApol_IV"/>
    <property type="match status" value="1"/>
</dbReference>
<evidence type="ECO:0000256" key="2">
    <source>
        <dbReference type="ARBA" id="ARBA00010945"/>
    </source>
</evidence>
<keyword evidence="18" id="KW-1185">Reference proteome</keyword>
<sequence>MRERVILHCDLNAFYCSVELLSHPELQKVPTAVCGDPLSRHGIILAKNEAAKKYGVQTAETVWQARRKCPGLQLLPPHHDLYAEYSVKVNEIYQRYTDQVEPFSIDESWLDVTGSQQLFGDGKTIADDIRATVKRELGLSVSVGVSFCKVFAKMGSDMKKPDATTVLDRQNWRQILYPMPVGSLLFVGQATEEKLERYGIKTIGDLAKLEEDDLRGLLGKQGGTLYRYVNGLENEPVRHIDDPDEIKSIGNSTTFRRNLVGLEDIRTGVISLSSLVGYRLRKHALKCYGVQVTIKDPQFNVRDRQTQLQHPTNITREIYSTAMELIQKSWKLRDPIRLLAVTAISLVPEDTGEQLNMFEQSGGRLRLEALDRSLDKVQNKYGKGVVKPASVLKNDIGVD</sequence>
<comment type="similarity">
    <text evidence="2 15">Belongs to the DNA polymerase type-Y family.</text>
</comment>
<evidence type="ECO:0000259" key="16">
    <source>
        <dbReference type="PROSITE" id="PS50173"/>
    </source>
</evidence>
<dbReference type="Pfam" id="PF11799">
    <property type="entry name" value="IMS_C"/>
    <property type="match status" value="1"/>
</dbReference>
<gene>
    <name evidence="15" type="primary">dinB</name>
    <name evidence="17" type="ORF">EDD78_102145</name>
</gene>
<dbReference type="Pfam" id="PF00817">
    <property type="entry name" value="IMS"/>
    <property type="match status" value="1"/>
</dbReference>
<organism evidence="17 18">
    <name type="scientific">Harryflintia acetispora</name>
    <dbReference type="NCBI Taxonomy" id="1849041"/>
    <lineage>
        <taxon>Bacteria</taxon>
        <taxon>Bacillati</taxon>
        <taxon>Bacillota</taxon>
        <taxon>Clostridia</taxon>
        <taxon>Eubacteriales</taxon>
        <taxon>Oscillospiraceae</taxon>
        <taxon>Harryflintia</taxon>
    </lineage>
</organism>
<protein>
    <recommendedName>
        <fullName evidence="15">DNA polymerase IV</fullName>
        <shortName evidence="15">Pol IV</shortName>
        <ecNumber evidence="15">2.7.7.7</ecNumber>
    </recommendedName>
</protein>
<dbReference type="GO" id="GO:0003887">
    <property type="term" value="F:DNA-directed DNA polymerase activity"/>
    <property type="evidence" value="ECO:0007669"/>
    <property type="project" value="UniProtKB-UniRule"/>
</dbReference>
<reference evidence="17 18" key="1">
    <citation type="submission" date="2019-03" db="EMBL/GenBank/DDBJ databases">
        <title>Genomic Encyclopedia of Type Strains, Phase IV (KMG-IV): sequencing the most valuable type-strain genomes for metagenomic binning, comparative biology and taxonomic classification.</title>
        <authorList>
            <person name="Goeker M."/>
        </authorList>
    </citation>
    <scope>NUCLEOTIDE SEQUENCE [LARGE SCALE GENOMIC DNA]</scope>
    <source>
        <strain evidence="17 18">DSM 100433</strain>
    </source>
</reference>
<keyword evidence="9 15" id="KW-0227">DNA damage</keyword>
<dbReference type="CDD" id="cd03586">
    <property type="entry name" value="PolY_Pol_IV_kappa"/>
    <property type="match status" value="1"/>
</dbReference>
<evidence type="ECO:0000256" key="6">
    <source>
        <dbReference type="ARBA" id="ARBA00022695"/>
    </source>
</evidence>
<keyword evidence="7 15" id="KW-0235">DNA replication</keyword>
<accession>A0A9X8UKI1</accession>
<dbReference type="Gene3D" id="3.40.1170.60">
    <property type="match status" value="1"/>
</dbReference>
<evidence type="ECO:0000256" key="15">
    <source>
        <dbReference type="HAMAP-Rule" id="MF_01113"/>
    </source>
</evidence>
<keyword evidence="6 15" id="KW-0548">Nucleotidyltransferase</keyword>
<keyword evidence="11 15" id="KW-0239">DNA-directed DNA polymerase</keyword>
<dbReference type="InterPro" id="IPR001126">
    <property type="entry name" value="UmuC"/>
</dbReference>
<proteinExistence type="inferred from homology"/>
<evidence type="ECO:0000256" key="8">
    <source>
        <dbReference type="ARBA" id="ARBA00022723"/>
    </source>
</evidence>
<evidence type="ECO:0000256" key="9">
    <source>
        <dbReference type="ARBA" id="ARBA00022763"/>
    </source>
</evidence>
<comment type="subunit">
    <text evidence="15">Monomer.</text>
</comment>
<dbReference type="Gene3D" id="3.30.1490.100">
    <property type="entry name" value="DNA polymerase, Y-family, little finger domain"/>
    <property type="match status" value="1"/>
</dbReference>
<keyword evidence="8 15" id="KW-0479">Metal-binding</keyword>
<dbReference type="AlphaFoldDB" id="A0A9X8UKI1"/>
<dbReference type="PANTHER" id="PTHR11076:SF33">
    <property type="entry name" value="DNA POLYMERASE KAPPA"/>
    <property type="match status" value="1"/>
</dbReference>
<comment type="catalytic activity">
    <reaction evidence="14 15">
        <text>DNA(n) + a 2'-deoxyribonucleoside 5'-triphosphate = DNA(n+1) + diphosphate</text>
        <dbReference type="Rhea" id="RHEA:22508"/>
        <dbReference type="Rhea" id="RHEA-COMP:17339"/>
        <dbReference type="Rhea" id="RHEA-COMP:17340"/>
        <dbReference type="ChEBI" id="CHEBI:33019"/>
        <dbReference type="ChEBI" id="CHEBI:61560"/>
        <dbReference type="ChEBI" id="CHEBI:173112"/>
        <dbReference type="EC" id="2.7.7.7"/>
    </reaction>
</comment>
<comment type="cofactor">
    <cofactor evidence="15">
        <name>Mg(2+)</name>
        <dbReference type="ChEBI" id="CHEBI:18420"/>
    </cofactor>
    <text evidence="15">Binds 2 magnesium ions per subunit.</text>
</comment>
<dbReference type="InterPro" id="IPR043128">
    <property type="entry name" value="Rev_trsase/Diguanyl_cyclase"/>
</dbReference>
<evidence type="ECO:0000256" key="5">
    <source>
        <dbReference type="ARBA" id="ARBA00022679"/>
    </source>
</evidence>
<keyword evidence="4 15" id="KW-0963">Cytoplasm</keyword>
<evidence type="ECO:0000256" key="13">
    <source>
        <dbReference type="ARBA" id="ARBA00023204"/>
    </source>
</evidence>
<dbReference type="GO" id="GO:0003684">
    <property type="term" value="F:damaged DNA binding"/>
    <property type="evidence" value="ECO:0007669"/>
    <property type="project" value="InterPro"/>
</dbReference>
<dbReference type="PANTHER" id="PTHR11076">
    <property type="entry name" value="DNA REPAIR POLYMERASE UMUC / TRANSFERASE FAMILY MEMBER"/>
    <property type="match status" value="1"/>
</dbReference>
<dbReference type="NCBIfam" id="NF002677">
    <property type="entry name" value="PRK02406.1"/>
    <property type="match status" value="1"/>
</dbReference>
<evidence type="ECO:0000256" key="3">
    <source>
        <dbReference type="ARBA" id="ARBA00022457"/>
    </source>
</evidence>
<keyword evidence="13 15" id="KW-0234">DNA repair</keyword>